<protein>
    <submittedName>
        <fullName evidence="2">UbiD family decarboxylase</fullName>
    </submittedName>
</protein>
<accession>A0ABS7C9P1</accession>
<gene>
    <name evidence="2" type="ORF">K0U00_26845</name>
</gene>
<reference evidence="2 3" key="1">
    <citation type="submission" date="2021-07" db="EMBL/GenBank/DDBJ databases">
        <title>Paenibacillus radiodurans sp. nov., isolated from the southeastern edge of Tengger Desert.</title>
        <authorList>
            <person name="Zhang G."/>
        </authorList>
    </citation>
    <scope>NUCLEOTIDE SEQUENCE [LARGE SCALE GENOMIC DNA]</scope>
    <source>
        <strain evidence="2 3">CCM 7311</strain>
    </source>
</reference>
<feature type="non-terminal residue" evidence="2">
    <location>
        <position position="63"/>
    </location>
</feature>
<dbReference type="Proteomes" id="UP001519887">
    <property type="component" value="Unassembled WGS sequence"/>
</dbReference>
<name>A0ABS7C9P1_9BACL</name>
<dbReference type="Pfam" id="PF20695">
    <property type="entry name" value="UbiD_N"/>
    <property type="match status" value="1"/>
</dbReference>
<evidence type="ECO:0000259" key="1">
    <source>
        <dbReference type="Pfam" id="PF20695"/>
    </source>
</evidence>
<comment type="caution">
    <text evidence="2">The sequence shown here is derived from an EMBL/GenBank/DDBJ whole genome shotgun (WGS) entry which is preliminary data.</text>
</comment>
<sequence length="63" mass="6821">MAKDLRTYLGQLSEYDSQSIRVVDKEVDPKFGITAYAAALAEKGDYSALLFDQVKGSGLSCVS</sequence>
<feature type="domain" description="3-octaprenyl-4-hydroxybenzoate carboxy-lyase-like N-terminal" evidence="1">
    <location>
        <begin position="20"/>
        <end position="62"/>
    </location>
</feature>
<keyword evidence="3" id="KW-1185">Reference proteome</keyword>
<evidence type="ECO:0000313" key="3">
    <source>
        <dbReference type="Proteomes" id="UP001519887"/>
    </source>
</evidence>
<proteinExistence type="predicted"/>
<dbReference type="SUPFAM" id="SSF50475">
    <property type="entry name" value="FMN-binding split barrel"/>
    <property type="match status" value="1"/>
</dbReference>
<evidence type="ECO:0000313" key="2">
    <source>
        <dbReference type="EMBL" id="MBW7457665.1"/>
    </source>
</evidence>
<dbReference type="InterPro" id="IPR049383">
    <property type="entry name" value="UbiD-like_N"/>
</dbReference>
<dbReference type="EMBL" id="JAHZIK010000922">
    <property type="protein sequence ID" value="MBW7457665.1"/>
    <property type="molecule type" value="Genomic_DNA"/>
</dbReference>
<organism evidence="2 3">
    <name type="scientific">Paenibacillus sepulcri</name>
    <dbReference type="NCBI Taxonomy" id="359917"/>
    <lineage>
        <taxon>Bacteria</taxon>
        <taxon>Bacillati</taxon>
        <taxon>Bacillota</taxon>
        <taxon>Bacilli</taxon>
        <taxon>Bacillales</taxon>
        <taxon>Paenibacillaceae</taxon>
        <taxon>Paenibacillus</taxon>
    </lineage>
</organism>